<dbReference type="PROSITE" id="PS50940">
    <property type="entry name" value="CHIT_BIND_II"/>
    <property type="match status" value="2"/>
</dbReference>
<feature type="chain" id="PRO_5003214396" evidence="7">
    <location>
        <begin position="18"/>
        <end position="177"/>
    </location>
</feature>
<dbReference type="GO" id="GO:0005576">
    <property type="term" value="C:extracellular region"/>
    <property type="evidence" value="ECO:0007669"/>
    <property type="project" value="InterPro"/>
</dbReference>
<dbReference type="Gene3D" id="2.170.140.10">
    <property type="entry name" value="Chitin binding domain"/>
    <property type="match status" value="2"/>
</dbReference>
<keyword evidence="1" id="KW-0147">Chitin-binding</keyword>
<dbReference type="EMBL" id="FN908674">
    <property type="protein sequence ID" value="CBM69262.1"/>
    <property type="molecule type" value="mRNA"/>
</dbReference>
<name>E6ZCJ3_9HYME</name>
<evidence type="ECO:0000259" key="8">
    <source>
        <dbReference type="PROSITE" id="PS50940"/>
    </source>
</evidence>
<evidence type="ECO:0000256" key="1">
    <source>
        <dbReference type="ARBA" id="ARBA00022669"/>
    </source>
</evidence>
<dbReference type="InterPro" id="IPR002557">
    <property type="entry name" value="Chitin-bd_dom"/>
</dbReference>
<evidence type="ECO:0000256" key="5">
    <source>
        <dbReference type="ARBA" id="ARBA00023180"/>
    </source>
</evidence>
<dbReference type="Pfam" id="PF01607">
    <property type="entry name" value="CBM_14"/>
    <property type="match status" value="2"/>
</dbReference>
<dbReference type="InterPro" id="IPR051940">
    <property type="entry name" value="Chitin_bind-dev_reg"/>
</dbReference>
<protein>
    <submittedName>
        <fullName evidence="9">Venom protein Ci-23c</fullName>
    </submittedName>
</protein>
<reference evidence="9" key="1">
    <citation type="journal article" date="2010" name="BMC Genomics">
        <title>The venom composition of the parasitic wasp Chelonus inanitus resolved by combined expressed sequence tags analysis and proteomic approach.</title>
        <authorList>
            <person name="Vincent B."/>
            <person name="Kaeslin M."/>
            <person name="Roth T."/>
            <person name="Heller M."/>
            <person name="Poulain J."/>
            <person name="Cousserans F."/>
            <person name="Schaller J."/>
            <person name="Poirie M."/>
            <person name="Lanzrein B."/>
            <person name="Drezen J.-M."/>
            <person name="Moreau S.J.M."/>
        </authorList>
    </citation>
    <scope>NUCLEOTIDE SEQUENCE</scope>
    <source>
        <tissue evidence="9">Venom glands</tissue>
    </source>
</reference>
<keyword evidence="3" id="KW-0677">Repeat</keyword>
<dbReference type="GO" id="GO:0008061">
    <property type="term" value="F:chitin binding"/>
    <property type="evidence" value="ECO:0007669"/>
    <property type="project" value="UniProtKB-KW"/>
</dbReference>
<dbReference type="AlphaFoldDB" id="E6ZCJ3"/>
<evidence type="ECO:0000256" key="3">
    <source>
        <dbReference type="ARBA" id="ARBA00022737"/>
    </source>
</evidence>
<keyword evidence="5" id="KW-0325">Glycoprotein</keyword>
<dbReference type="SMART" id="SM00494">
    <property type="entry name" value="ChtBD2"/>
    <property type="match status" value="2"/>
</dbReference>
<dbReference type="SUPFAM" id="SSF57625">
    <property type="entry name" value="Invertebrate chitin-binding proteins"/>
    <property type="match status" value="2"/>
</dbReference>
<accession>E6ZCJ3</accession>
<feature type="region of interest" description="Disordered" evidence="6">
    <location>
        <begin position="151"/>
        <end position="177"/>
    </location>
</feature>
<evidence type="ECO:0000256" key="6">
    <source>
        <dbReference type="SAM" id="MobiDB-lite"/>
    </source>
</evidence>
<evidence type="ECO:0000313" key="9">
    <source>
        <dbReference type="EMBL" id="CBM69262.1"/>
    </source>
</evidence>
<dbReference type="PANTHER" id="PTHR23301:SF106">
    <property type="entry name" value="CHITIN-BINDING TYPE-2 DOMAIN-CONTAINING PROTEIN-RELATED"/>
    <property type="match status" value="1"/>
</dbReference>
<evidence type="ECO:0000256" key="7">
    <source>
        <dbReference type="SAM" id="SignalP"/>
    </source>
</evidence>
<dbReference type="InterPro" id="IPR036508">
    <property type="entry name" value="Chitin-bd_dom_sf"/>
</dbReference>
<sequence length="177" mass="19605">MLYLLIISVSIASVIEAIHGMDIPLCSESTQSQYPYPEDCTKYIQCNNGQAAVLNCGPGSNFNPKTHQCDSSYVKQDCHNLADSQETLRMFCKNVINGPISHPFDCSKFIECSSAMSTIKNCPPGLVYNSKIKVCDWPTSVQGCLENNENGKEHLSAESTNHQVDEDNKDDEDDDDE</sequence>
<feature type="compositionally biased region" description="Acidic residues" evidence="6">
    <location>
        <begin position="167"/>
        <end position="177"/>
    </location>
</feature>
<proteinExistence type="evidence at transcript level"/>
<evidence type="ECO:0000256" key="2">
    <source>
        <dbReference type="ARBA" id="ARBA00022729"/>
    </source>
</evidence>
<feature type="signal peptide" evidence="7">
    <location>
        <begin position="1"/>
        <end position="17"/>
    </location>
</feature>
<dbReference type="PANTHER" id="PTHR23301">
    <property type="entry name" value="CHITIN BINDING PERITROPHIN-A"/>
    <property type="match status" value="1"/>
</dbReference>
<feature type="domain" description="Chitin-binding type-2" evidence="8">
    <location>
        <begin position="23"/>
        <end position="80"/>
    </location>
</feature>
<keyword evidence="4" id="KW-1015">Disulfide bond</keyword>
<keyword evidence="2 7" id="KW-0732">Signal</keyword>
<organism evidence="9">
    <name type="scientific">Chelonus inanitus</name>
    <dbReference type="NCBI Taxonomy" id="49201"/>
    <lineage>
        <taxon>Eukaryota</taxon>
        <taxon>Metazoa</taxon>
        <taxon>Ecdysozoa</taxon>
        <taxon>Arthropoda</taxon>
        <taxon>Hexapoda</taxon>
        <taxon>Insecta</taxon>
        <taxon>Pterygota</taxon>
        <taxon>Neoptera</taxon>
        <taxon>Endopterygota</taxon>
        <taxon>Hymenoptera</taxon>
        <taxon>Apocrita</taxon>
        <taxon>Ichneumonoidea</taxon>
        <taxon>Braconidae</taxon>
        <taxon>Cheloninae</taxon>
        <taxon>Chelonus</taxon>
    </lineage>
</organism>
<evidence type="ECO:0000256" key="4">
    <source>
        <dbReference type="ARBA" id="ARBA00023157"/>
    </source>
</evidence>
<feature type="domain" description="Chitin-binding type-2" evidence="8">
    <location>
        <begin position="89"/>
        <end position="146"/>
    </location>
</feature>